<dbReference type="Gene3D" id="3.40.1170.60">
    <property type="match status" value="1"/>
</dbReference>
<dbReference type="GO" id="GO:0006281">
    <property type="term" value="P:DNA repair"/>
    <property type="evidence" value="ECO:0007669"/>
    <property type="project" value="InterPro"/>
</dbReference>
<dbReference type="SUPFAM" id="SSF56672">
    <property type="entry name" value="DNA/RNA polymerases"/>
    <property type="match status" value="1"/>
</dbReference>
<dbReference type="Pfam" id="PF00817">
    <property type="entry name" value="IMS"/>
    <property type="match status" value="1"/>
</dbReference>
<reference evidence="4 5" key="1">
    <citation type="submission" date="2019-06" db="EMBL/GenBank/DDBJ databases">
        <title>A novel bacterium of genus Marinomonas, isolated from coastal sand.</title>
        <authorList>
            <person name="Huang H."/>
            <person name="Mo K."/>
            <person name="Hu Y."/>
        </authorList>
    </citation>
    <scope>NUCLEOTIDE SEQUENCE [LARGE SCALE GENOMIC DNA]</scope>
    <source>
        <strain evidence="4 5">HB171799</strain>
    </source>
</reference>
<dbReference type="PANTHER" id="PTHR35369">
    <property type="entry name" value="BLR3025 PROTEIN-RELATED"/>
    <property type="match status" value="1"/>
</dbReference>
<dbReference type="Proteomes" id="UP000315901">
    <property type="component" value="Unassembled WGS sequence"/>
</dbReference>
<sequence length="498" mass="57060">MWLGFHFPLLPLDAHGAGVVETPSIVLNRRGNRVALANPAACHQGIKADMPLAQAFTLSPELQVYEVDPLAEQQLLDSLCQWLSQYSATVCQRGGNAIVIEVASMCRYFHGLATLISELQNTIPNFISGCDIGLAPTPLLALWRARSHLALWPQEDVKDLADLQTMAIETWLSNLPITAIGWSQQEVQRLSGLGIKSIIYLHKLPFSDLRRHLGESLYQDFGKAVGVIKDPQPLYVLPDQFERHVTFDREIEYSLGLLFPLRRIVEQLALFLRRHRWRLFDLSLTLKLAWHAEGQDEVVLLLRHDLGSDRAELWLELAELKLGKMLLPAPVRELTVVSGRWEASHEENADLFDDNRQRKADEAIFLSRLRARLGEQALSVAHFSGHHLPEMSGSYVPYHLKNSQPIPEERPEIHGPLLRAWRYQRPNWLLPQPQAVNIAEFTQLKVSERVVGHWWQKQPTETLQPYRRDYVIARSQDGRLAWLFRDDQGIWYLHGWFG</sequence>
<dbReference type="InterPro" id="IPR043502">
    <property type="entry name" value="DNA/RNA_pol_sf"/>
</dbReference>
<comment type="caution">
    <text evidence="4">The sequence shown here is derived from an EMBL/GenBank/DDBJ whole genome shotgun (WGS) entry which is preliminary data.</text>
</comment>
<dbReference type="Gene3D" id="3.30.70.270">
    <property type="match status" value="1"/>
</dbReference>
<keyword evidence="5" id="KW-1185">Reference proteome</keyword>
<evidence type="ECO:0000313" key="4">
    <source>
        <dbReference type="EMBL" id="TPE55648.1"/>
    </source>
</evidence>
<feature type="domain" description="UmuC" evidence="3">
    <location>
        <begin position="21"/>
        <end position="141"/>
    </location>
</feature>
<dbReference type="PANTHER" id="PTHR35369:SF2">
    <property type="entry name" value="BLR3025 PROTEIN"/>
    <property type="match status" value="1"/>
</dbReference>
<dbReference type="CDD" id="cd03468">
    <property type="entry name" value="PolY_like"/>
    <property type="match status" value="1"/>
</dbReference>
<dbReference type="RefSeq" id="WP_140586787.1">
    <property type="nucleotide sequence ID" value="NZ_VFRR01000001.1"/>
</dbReference>
<dbReference type="InterPro" id="IPR001126">
    <property type="entry name" value="UmuC"/>
</dbReference>
<keyword evidence="2" id="KW-0227">DNA damage</keyword>
<dbReference type="AlphaFoldDB" id="A0A501X5B8"/>
<name>A0A501X5B8_9GAMM</name>
<evidence type="ECO:0000256" key="2">
    <source>
        <dbReference type="ARBA" id="ARBA00022763"/>
    </source>
</evidence>
<dbReference type="InterPro" id="IPR043128">
    <property type="entry name" value="Rev_trsase/Diguanyl_cyclase"/>
</dbReference>
<dbReference type="InterPro" id="IPR050356">
    <property type="entry name" value="SulA_CellDiv_inhibitor"/>
</dbReference>
<dbReference type="OrthoDB" id="5298951at2"/>
<gene>
    <name evidence="4" type="ORF">FJM67_00935</name>
</gene>
<evidence type="ECO:0000259" key="3">
    <source>
        <dbReference type="Pfam" id="PF00817"/>
    </source>
</evidence>
<evidence type="ECO:0000313" key="5">
    <source>
        <dbReference type="Proteomes" id="UP000315901"/>
    </source>
</evidence>
<organism evidence="4 5">
    <name type="scientific">Maribrevibacterium harenarium</name>
    <dbReference type="NCBI Taxonomy" id="2589817"/>
    <lineage>
        <taxon>Bacteria</taxon>
        <taxon>Pseudomonadati</taxon>
        <taxon>Pseudomonadota</taxon>
        <taxon>Gammaproteobacteria</taxon>
        <taxon>Oceanospirillales</taxon>
        <taxon>Oceanospirillaceae</taxon>
        <taxon>Maribrevibacterium</taxon>
    </lineage>
</organism>
<proteinExistence type="inferred from homology"/>
<comment type="similarity">
    <text evidence="1">Belongs to the DNA polymerase type-Y family.</text>
</comment>
<dbReference type="EMBL" id="VFRR01000001">
    <property type="protein sequence ID" value="TPE55648.1"/>
    <property type="molecule type" value="Genomic_DNA"/>
</dbReference>
<evidence type="ECO:0000256" key="1">
    <source>
        <dbReference type="ARBA" id="ARBA00010945"/>
    </source>
</evidence>
<protein>
    <submittedName>
        <fullName evidence="4">DNA polymerase Y family protein</fullName>
    </submittedName>
</protein>
<accession>A0A501X5B8</accession>